<keyword evidence="4" id="KW-1185">Reference proteome</keyword>
<proteinExistence type="predicted"/>
<sequence length="175" mass="19581">MVGEEGKGGEECYISPTFPLPGVKQISYQTVYLPICDYFFPVLKEKSRLSSGRSIEKKKKKKICNMVHARMLLPSPTICSHFDRTEVSNISTFSPPNAVCHDVHYYTVEYPFNANNSCAIVEGTVVKITESIFQNFATSRGWLILKRAQTTSNLLIASISCEQLFASTMTHGDAR</sequence>
<dbReference type="EMBL" id="FLRD01000045">
    <property type="protein sequence ID" value="SBT32866.1"/>
    <property type="molecule type" value="Genomic_DNA"/>
</dbReference>
<accession>A0A1A8YNY3</accession>
<dbReference type="Proteomes" id="UP000078550">
    <property type="component" value="Unassembled WGS sequence"/>
</dbReference>
<reference evidence="2" key="3">
    <citation type="submission" date="2016-05" db="EMBL/GenBank/DDBJ databases">
        <authorList>
            <person name="Lavstsen T."/>
            <person name="Jespersen J.S."/>
        </authorList>
    </citation>
    <scope>NUCLEOTIDE SEQUENCE [LARGE SCALE GENOMIC DNA]</scope>
</reference>
<evidence type="ECO:0000313" key="3">
    <source>
        <dbReference type="Proteomes" id="UP000078550"/>
    </source>
</evidence>
<evidence type="ECO:0000313" key="2">
    <source>
        <dbReference type="EMBL" id="SBT33303.1"/>
    </source>
</evidence>
<gene>
    <name evidence="1" type="ORF">POVWA1_014240</name>
    <name evidence="2" type="ORF">POVWA2_014090</name>
</gene>
<reference evidence="4" key="2">
    <citation type="submission" date="2016-05" db="EMBL/GenBank/DDBJ databases">
        <authorList>
            <person name="Naeem R."/>
        </authorList>
    </citation>
    <scope>NUCLEOTIDE SEQUENCE [LARGE SCALE GENOMIC DNA]</scope>
</reference>
<dbReference type="AlphaFoldDB" id="A0A1A8YNY3"/>
<dbReference type="Proteomes" id="UP000078555">
    <property type="component" value="Unassembled WGS sequence"/>
</dbReference>
<evidence type="ECO:0000313" key="1">
    <source>
        <dbReference type="EMBL" id="SBT32866.1"/>
    </source>
</evidence>
<protein>
    <submittedName>
        <fullName evidence="2">Uncharacterized protein</fullName>
    </submittedName>
</protein>
<evidence type="ECO:0000313" key="4">
    <source>
        <dbReference type="Proteomes" id="UP000078555"/>
    </source>
</evidence>
<dbReference type="EMBL" id="FLRE01000056">
    <property type="protein sequence ID" value="SBT33303.1"/>
    <property type="molecule type" value="Genomic_DNA"/>
</dbReference>
<organism evidence="2 3">
    <name type="scientific">Plasmodium ovale wallikeri</name>
    <dbReference type="NCBI Taxonomy" id="864142"/>
    <lineage>
        <taxon>Eukaryota</taxon>
        <taxon>Sar</taxon>
        <taxon>Alveolata</taxon>
        <taxon>Apicomplexa</taxon>
        <taxon>Aconoidasida</taxon>
        <taxon>Haemosporida</taxon>
        <taxon>Plasmodiidae</taxon>
        <taxon>Plasmodium</taxon>
        <taxon>Plasmodium (Plasmodium)</taxon>
    </lineage>
</organism>
<name>A0A1A8YNY3_PLAOA</name>
<reference evidence="3" key="1">
    <citation type="submission" date="2016-05" db="EMBL/GenBank/DDBJ databases">
        <authorList>
            <person name="Naeem Raeece"/>
        </authorList>
    </citation>
    <scope>NUCLEOTIDE SEQUENCE [LARGE SCALE GENOMIC DNA]</scope>
</reference>